<evidence type="ECO:0000313" key="1">
    <source>
        <dbReference type="EMBL" id="NYS78423.1"/>
    </source>
</evidence>
<gene>
    <name evidence="1" type="ORF">HZS80_12015</name>
</gene>
<keyword evidence="2" id="KW-1185">Reference proteome</keyword>
<protein>
    <submittedName>
        <fullName evidence="1">Uncharacterized protein</fullName>
    </submittedName>
</protein>
<reference evidence="1 2" key="1">
    <citation type="journal article" date="2003" name="Extremophiles">
        <title>Halomonas glaciei sp. nov. isolated from fast ice of Adelie Land, Antarctica.</title>
        <authorList>
            <person name="Reddy G.S."/>
            <person name="Raghavan P.U."/>
            <person name="Sarita N.B."/>
            <person name="Prakash J.S."/>
            <person name="Nagesh N."/>
            <person name="Delille D."/>
            <person name="Shivaji S."/>
        </authorList>
    </citation>
    <scope>NUCLEOTIDE SEQUENCE [LARGE SCALE GENOMIC DNA]</scope>
    <source>
        <strain evidence="1 2">DD39</strain>
    </source>
</reference>
<evidence type="ECO:0000313" key="2">
    <source>
        <dbReference type="Proteomes" id="UP000526892"/>
    </source>
</evidence>
<sequence length="533" mass="61589">MANAITLNPVSEFLESLRYWKENIVELEKYKDFESIELKKICDFQFRRDVDGILDIWKEKLNNEHFELCHPEYPEVITRAVYNIRHRMANFVFMIDVDNKHPWIFAQCEGFIDYVITQRVRCVASPCTIKPITDHIDKLWELVKGSIAYKDIAYGFDLTQTRPYHYFYDHLKYFLSFIEMQGANEFKRVALDDGSFYKIKCSKITDSSSVLLFSSAISANSTKERYANNTSRNLSEKMEKFIYQDAMENFRHSSVESDVFKIWYGITGQKRSWLQQVEAAGQITKNLSQHFPKIELLVDGMTARDGEVISNEGDEAVFRRIQEAVGAVCEVKSLIGMDYRSKIQACSSVDVFVANAGSGSLVPLRFCDKPGVLHSNSKLFNFRERCPHSVKIFDKTYEIDEPDDLSSRSDFCSYHIPWQHIYNLLGDVIFEAKGIFIDPLSIPPVEEVRNEYWGAGNTPSDLKEFQRLNKFVVDEKKIPLALRALAIAFDKTGDLVTAEKIMEKAHLLRPNGAVIKKDLDDYRKRMISQENDV</sequence>
<organism evidence="1 2">
    <name type="scientific">Vreelandella glaciei</name>
    <dbReference type="NCBI Taxonomy" id="186761"/>
    <lineage>
        <taxon>Bacteria</taxon>
        <taxon>Pseudomonadati</taxon>
        <taxon>Pseudomonadota</taxon>
        <taxon>Gammaproteobacteria</taxon>
        <taxon>Oceanospirillales</taxon>
        <taxon>Halomonadaceae</taxon>
        <taxon>Vreelandella</taxon>
    </lineage>
</organism>
<name>A0A7Z0RZ29_9GAMM</name>
<dbReference type="AlphaFoldDB" id="A0A7Z0RZ29"/>
<dbReference type="RefSeq" id="WP_179916218.1">
    <property type="nucleotide sequence ID" value="NZ_JACCDE010000016.1"/>
</dbReference>
<accession>A0A7Z0RZ29</accession>
<proteinExistence type="predicted"/>
<dbReference type="EMBL" id="JACCDE010000016">
    <property type="protein sequence ID" value="NYS78423.1"/>
    <property type="molecule type" value="Genomic_DNA"/>
</dbReference>
<comment type="caution">
    <text evidence="1">The sequence shown here is derived from an EMBL/GenBank/DDBJ whole genome shotgun (WGS) entry which is preliminary data.</text>
</comment>
<dbReference type="Proteomes" id="UP000526892">
    <property type="component" value="Unassembled WGS sequence"/>
</dbReference>